<dbReference type="InterPro" id="IPR050796">
    <property type="entry name" value="SCF_F-box_component"/>
</dbReference>
<dbReference type="AlphaFoldDB" id="A0AAN9I1D5"/>
<name>A0AAN9I1D5_CROPI</name>
<keyword evidence="3" id="KW-1185">Reference proteome</keyword>
<dbReference type="InterPro" id="IPR036047">
    <property type="entry name" value="F-box-like_dom_sf"/>
</dbReference>
<feature type="domain" description="F-box" evidence="1">
    <location>
        <begin position="9"/>
        <end position="59"/>
    </location>
</feature>
<dbReference type="CDD" id="cd22157">
    <property type="entry name" value="F-box_AtFBW1-like"/>
    <property type="match status" value="1"/>
</dbReference>
<dbReference type="Proteomes" id="UP001372338">
    <property type="component" value="Unassembled WGS sequence"/>
</dbReference>
<dbReference type="SUPFAM" id="SSF81383">
    <property type="entry name" value="F-box domain"/>
    <property type="match status" value="1"/>
</dbReference>
<dbReference type="NCBIfam" id="TIGR01640">
    <property type="entry name" value="F_box_assoc_1"/>
    <property type="match status" value="1"/>
</dbReference>
<dbReference type="EMBL" id="JAYWIO010000006">
    <property type="protein sequence ID" value="KAK7257006.1"/>
    <property type="molecule type" value="Genomic_DNA"/>
</dbReference>
<dbReference type="Pfam" id="PF00646">
    <property type="entry name" value="F-box"/>
    <property type="match status" value="1"/>
</dbReference>
<evidence type="ECO:0000313" key="3">
    <source>
        <dbReference type="Proteomes" id="UP001372338"/>
    </source>
</evidence>
<dbReference type="InterPro" id="IPR011043">
    <property type="entry name" value="Gal_Oxase/kelch_b-propeller"/>
</dbReference>
<dbReference type="InterPro" id="IPR017451">
    <property type="entry name" value="F-box-assoc_interact_dom"/>
</dbReference>
<dbReference type="PANTHER" id="PTHR31672">
    <property type="entry name" value="BNACNNG10540D PROTEIN"/>
    <property type="match status" value="1"/>
</dbReference>
<protein>
    <recommendedName>
        <fullName evidence="1">F-box domain-containing protein</fullName>
    </recommendedName>
</protein>
<comment type="caution">
    <text evidence="2">The sequence shown here is derived from an EMBL/GenBank/DDBJ whole genome shotgun (WGS) entry which is preliminary data.</text>
</comment>
<dbReference type="Gene3D" id="1.20.1280.50">
    <property type="match status" value="1"/>
</dbReference>
<evidence type="ECO:0000313" key="2">
    <source>
        <dbReference type="EMBL" id="KAK7257006.1"/>
    </source>
</evidence>
<reference evidence="2 3" key="1">
    <citation type="submission" date="2024-01" db="EMBL/GenBank/DDBJ databases">
        <title>The genomes of 5 underutilized Papilionoideae crops provide insights into root nodulation and disease resistanc.</title>
        <authorList>
            <person name="Yuan L."/>
        </authorList>
    </citation>
    <scope>NUCLEOTIDE SEQUENCE [LARGE SCALE GENOMIC DNA]</scope>
    <source>
        <strain evidence="2">ZHUSHIDOU_FW_LH</strain>
        <tissue evidence="2">Leaf</tissue>
    </source>
</reference>
<proteinExistence type="predicted"/>
<dbReference type="InterPro" id="IPR001810">
    <property type="entry name" value="F-box_dom"/>
</dbReference>
<dbReference type="SUPFAM" id="SSF50965">
    <property type="entry name" value="Galactose oxidase, central domain"/>
    <property type="match status" value="1"/>
</dbReference>
<gene>
    <name evidence="2" type="ORF">RIF29_30665</name>
</gene>
<dbReference type="PANTHER" id="PTHR31672:SF13">
    <property type="entry name" value="F-BOX PROTEIN CPR30-LIKE"/>
    <property type="match status" value="1"/>
</dbReference>
<dbReference type="InterPro" id="IPR013187">
    <property type="entry name" value="F-box-assoc_dom_typ3"/>
</dbReference>
<accession>A0AAN9I1D5</accession>
<dbReference type="Pfam" id="PF08268">
    <property type="entry name" value="FBA_3"/>
    <property type="match status" value="1"/>
</dbReference>
<dbReference type="PROSITE" id="PS50181">
    <property type="entry name" value="FBOX"/>
    <property type="match status" value="1"/>
</dbReference>
<dbReference type="SMART" id="SM00256">
    <property type="entry name" value="FBOX"/>
    <property type="match status" value="1"/>
</dbReference>
<sequence length="372" mass="42293">MCFAEGKPRQELERLPEEVIIMILMLLPVKSLLRFKCVSKSWFSIISDFKFANSHFELAAAPITDRVLYMPFKAYASQTRSIDLDASSLSTASVVLNPRFFPTNSNVEIKGSCRGFILLRLSSCFCLWNPSTGNHKLIYRSPIMASNGKGNDFTFFYGFGYDVATDDYLVVLASYHRATEFFKANFELFSLRANTWNKLECTDLYYDNATYTPKTGILLNGIIHWLAYTLDVEVDVILAFNLTERSFSKVPLPAHFRDLEFCDLCILGGRLGLSVRDNETTDIWVMEEYKVQSSWTQLIVVSMDNISTRCFSPICSTKSGDIVGLHGGTRLVKCNANGQLLEHHSYCDDRRYYEAAMYTETLLSLPVDHEHA</sequence>
<evidence type="ECO:0000259" key="1">
    <source>
        <dbReference type="PROSITE" id="PS50181"/>
    </source>
</evidence>
<organism evidence="2 3">
    <name type="scientific">Crotalaria pallida</name>
    <name type="common">Smooth rattlebox</name>
    <name type="synonym">Crotalaria striata</name>
    <dbReference type="NCBI Taxonomy" id="3830"/>
    <lineage>
        <taxon>Eukaryota</taxon>
        <taxon>Viridiplantae</taxon>
        <taxon>Streptophyta</taxon>
        <taxon>Embryophyta</taxon>
        <taxon>Tracheophyta</taxon>
        <taxon>Spermatophyta</taxon>
        <taxon>Magnoliopsida</taxon>
        <taxon>eudicotyledons</taxon>
        <taxon>Gunneridae</taxon>
        <taxon>Pentapetalae</taxon>
        <taxon>rosids</taxon>
        <taxon>fabids</taxon>
        <taxon>Fabales</taxon>
        <taxon>Fabaceae</taxon>
        <taxon>Papilionoideae</taxon>
        <taxon>50 kb inversion clade</taxon>
        <taxon>genistoids sensu lato</taxon>
        <taxon>core genistoids</taxon>
        <taxon>Crotalarieae</taxon>
        <taxon>Crotalaria</taxon>
    </lineage>
</organism>